<dbReference type="Pfam" id="PF03098">
    <property type="entry name" value="An_peroxidase"/>
    <property type="match status" value="1"/>
</dbReference>
<dbReference type="PANTHER" id="PTHR11475">
    <property type="entry name" value="OXIDASE/PEROXIDASE"/>
    <property type="match status" value="1"/>
</dbReference>
<dbReference type="OrthoDB" id="5847667at2759"/>
<keyword evidence="1" id="KW-0575">Peroxidase</keyword>
<dbReference type="SUPFAM" id="SSF48113">
    <property type="entry name" value="Heme-dependent peroxidases"/>
    <property type="match status" value="1"/>
</dbReference>
<dbReference type="Proteomes" id="UP000276991">
    <property type="component" value="Unassembled WGS sequence"/>
</dbReference>
<proteinExistence type="predicted"/>
<sequence>MNAVWMHANCPQSCMLCNGTHFNSNTSTRHTISIIDVRKKNARFGCVSQLDQNNCKQNLCYHLRFRTFDGTCNNLQSPQNGAAFSPRIKSSKYIFKRPADSLCIAASIRKTRPVAREASRLMLTSNMQVTSDSNALLMQWGQFLSHDMAKTTTLSNRECASCQPNSKCTNIFLSRHDPT</sequence>
<dbReference type="InterPro" id="IPR019791">
    <property type="entry name" value="Haem_peroxidase_animal"/>
</dbReference>
<keyword evidence="1" id="KW-0560">Oxidoreductase</keyword>
<dbReference type="Gene3D" id="1.10.640.10">
    <property type="entry name" value="Haem peroxidase domain superfamily, animal type"/>
    <property type="match status" value="1"/>
</dbReference>
<dbReference type="GO" id="GO:0020037">
    <property type="term" value="F:heme binding"/>
    <property type="evidence" value="ECO:0007669"/>
    <property type="project" value="InterPro"/>
</dbReference>
<dbReference type="InterPro" id="IPR010255">
    <property type="entry name" value="Haem_peroxidase_sf"/>
</dbReference>
<dbReference type="PROSITE" id="PS50292">
    <property type="entry name" value="PEROXIDASE_3"/>
    <property type="match status" value="1"/>
</dbReference>
<evidence type="ECO:0000313" key="3">
    <source>
        <dbReference type="Proteomes" id="UP000276991"/>
    </source>
</evidence>
<dbReference type="AlphaFoldDB" id="A0A498SG50"/>
<keyword evidence="3" id="KW-1185">Reference proteome</keyword>
<evidence type="ECO:0000256" key="1">
    <source>
        <dbReference type="ARBA" id="ARBA00022559"/>
    </source>
</evidence>
<dbReference type="GO" id="GO:0004601">
    <property type="term" value="F:peroxidase activity"/>
    <property type="evidence" value="ECO:0007669"/>
    <property type="project" value="UniProtKB-KW"/>
</dbReference>
<name>A0A498SG50_ACAVI</name>
<reference evidence="2 3" key="1">
    <citation type="submission" date="2018-08" db="EMBL/GenBank/DDBJ databases">
        <authorList>
            <person name="Laetsch R D."/>
            <person name="Stevens L."/>
            <person name="Kumar S."/>
            <person name="Blaxter L. M."/>
        </authorList>
    </citation>
    <scope>NUCLEOTIDE SEQUENCE [LARGE SCALE GENOMIC DNA]</scope>
</reference>
<protein>
    <recommendedName>
        <fullName evidence="4">ShKT domain-containing protein</fullName>
    </recommendedName>
</protein>
<dbReference type="STRING" id="6277.A0A498SG50"/>
<accession>A0A498SG50</accession>
<organism evidence="2 3">
    <name type="scientific">Acanthocheilonema viteae</name>
    <name type="common">Filarial nematode worm</name>
    <name type="synonym">Dipetalonema viteae</name>
    <dbReference type="NCBI Taxonomy" id="6277"/>
    <lineage>
        <taxon>Eukaryota</taxon>
        <taxon>Metazoa</taxon>
        <taxon>Ecdysozoa</taxon>
        <taxon>Nematoda</taxon>
        <taxon>Chromadorea</taxon>
        <taxon>Rhabditida</taxon>
        <taxon>Spirurina</taxon>
        <taxon>Spiruromorpha</taxon>
        <taxon>Filarioidea</taxon>
        <taxon>Onchocercidae</taxon>
        <taxon>Acanthocheilonema</taxon>
    </lineage>
</organism>
<dbReference type="GO" id="GO:0005615">
    <property type="term" value="C:extracellular space"/>
    <property type="evidence" value="ECO:0007669"/>
    <property type="project" value="TreeGrafter"/>
</dbReference>
<gene>
    <name evidence="2" type="ORF">NAV_LOCUS5583</name>
</gene>
<dbReference type="GO" id="GO:0006979">
    <property type="term" value="P:response to oxidative stress"/>
    <property type="evidence" value="ECO:0007669"/>
    <property type="project" value="InterPro"/>
</dbReference>
<dbReference type="InterPro" id="IPR037120">
    <property type="entry name" value="Haem_peroxidase_sf_animal"/>
</dbReference>
<evidence type="ECO:0008006" key="4">
    <source>
        <dbReference type="Google" id="ProtNLM"/>
    </source>
</evidence>
<dbReference type="PANTHER" id="PTHR11475:SF51">
    <property type="entry name" value="SHKT DOMAIN-CONTAINING PROTEIN"/>
    <property type="match status" value="1"/>
</dbReference>
<evidence type="ECO:0000313" key="2">
    <source>
        <dbReference type="EMBL" id="VBB30792.1"/>
    </source>
</evidence>
<dbReference type="EMBL" id="UPTC01000995">
    <property type="protein sequence ID" value="VBB30792.1"/>
    <property type="molecule type" value="Genomic_DNA"/>
</dbReference>